<feature type="transmembrane region" description="Helical" evidence="2">
    <location>
        <begin position="106"/>
        <end position="127"/>
    </location>
</feature>
<feature type="region of interest" description="Disordered" evidence="1">
    <location>
        <begin position="1"/>
        <end position="95"/>
    </location>
</feature>
<accession>A0A0S6WA84</accession>
<dbReference type="Proteomes" id="UP000030661">
    <property type="component" value="Unassembled WGS sequence"/>
</dbReference>
<keyword evidence="2" id="KW-1133">Transmembrane helix</keyword>
<dbReference type="EMBL" id="DF820463">
    <property type="protein sequence ID" value="GAK55011.1"/>
    <property type="molecule type" value="Genomic_DNA"/>
</dbReference>
<organism evidence="3">
    <name type="scientific">Vecturithrix granuli</name>
    <dbReference type="NCBI Taxonomy" id="1499967"/>
    <lineage>
        <taxon>Bacteria</taxon>
        <taxon>Candidatus Moduliflexota</taxon>
        <taxon>Candidatus Vecturitrichia</taxon>
        <taxon>Candidatus Vecturitrichales</taxon>
        <taxon>Candidatus Vecturitrichaceae</taxon>
        <taxon>Candidatus Vecturithrix</taxon>
    </lineage>
</organism>
<evidence type="ECO:0000313" key="4">
    <source>
        <dbReference type="Proteomes" id="UP000030661"/>
    </source>
</evidence>
<evidence type="ECO:0000256" key="2">
    <source>
        <dbReference type="SAM" id="Phobius"/>
    </source>
</evidence>
<dbReference type="STRING" id="1499967.U27_01842"/>
<feature type="compositionally biased region" description="Basic and acidic residues" evidence="1">
    <location>
        <begin position="40"/>
        <end position="62"/>
    </location>
</feature>
<evidence type="ECO:0000256" key="1">
    <source>
        <dbReference type="SAM" id="MobiDB-lite"/>
    </source>
</evidence>
<protein>
    <submittedName>
        <fullName evidence="3">Uncharacterized protein</fullName>
    </submittedName>
</protein>
<keyword evidence="2" id="KW-0812">Transmembrane</keyword>
<reference evidence="3" key="1">
    <citation type="journal article" date="2015" name="PeerJ">
        <title>First genomic representation of candidate bacterial phylum KSB3 points to enhanced environmental sensing as a trigger of wastewater bulking.</title>
        <authorList>
            <person name="Sekiguchi Y."/>
            <person name="Ohashi A."/>
            <person name="Parks D.H."/>
            <person name="Yamauchi T."/>
            <person name="Tyson G.W."/>
            <person name="Hugenholtz P."/>
        </authorList>
    </citation>
    <scope>NUCLEOTIDE SEQUENCE [LARGE SCALE GENOMIC DNA]</scope>
</reference>
<sequence length="247" mass="28158">MAEQHEKDQEHPEQDQKNPSEAELSRPRPSGEDEDAIQTGRERIVQRMTREAKRSRGIEDAGARPLPSNSEAIHHQEKRSQTNQPPLPQKTPGSIGVLEDRSSVKWAAWMALLISLVTLMLVSLYSTRKFGAEFQLRDVEMTQQKLVADVDMLKHDTHLEKIRIAILNAYFQLFARKDHVTAELTLTGAREELSRLIDTLPVEQSTEPKQILDSLEEIIREVRKGPSTLDERLKSVLLELEKISSNK</sequence>
<feature type="compositionally biased region" description="Basic and acidic residues" evidence="1">
    <location>
        <begin position="1"/>
        <end position="31"/>
    </location>
</feature>
<keyword evidence="4" id="KW-1185">Reference proteome</keyword>
<dbReference type="HOGENOM" id="CLU_1122850_0_0_0"/>
<keyword evidence="2" id="KW-0472">Membrane</keyword>
<evidence type="ECO:0000313" key="3">
    <source>
        <dbReference type="EMBL" id="GAK55011.1"/>
    </source>
</evidence>
<gene>
    <name evidence="3" type="ORF">U27_01842</name>
</gene>
<dbReference type="AlphaFoldDB" id="A0A0S6WA84"/>
<name>A0A0S6WA84_VECG1</name>
<proteinExistence type="predicted"/>